<dbReference type="Proteomes" id="UP000177791">
    <property type="component" value="Unassembled WGS sequence"/>
</dbReference>
<reference evidence="1 2" key="1">
    <citation type="submission" date="2016-08" db="EMBL/GenBank/DDBJ databases">
        <title>Hymenobacter coccineus sp. nov., Hymenobacter lapidarius sp. nov. and Hymenobacter glacialis sp. nov., isolated from Antarctic soil.</title>
        <authorList>
            <person name="Sedlacek I."/>
            <person name="Kralova S."/>
            <person name="Kyrova K."/>
            <person name="Maslanova I."/>
            <person name="Stankova E."/>
            <person name="Vrbovska V."/>
            <person name="Nemec M."/>
            <person name="Bartak M."/>
            <person name="Svec P."/>
            <person name="Busse H.-J."/>
            <person name="Pantucek R."/>
        </authorList>
    </citation>
    <scope>NUCLEOTIDE SEQUENCE [LARGE SCALE GENOMIC DNA]</scope>
    <source>
        <strain evidence="1 2">CCM 8648</strain>
    </source>
</reference>
<accession>A0A1G1T3Y9</accession>
<comment type="caution">
    <text evidence="1">The sequence shown here is derived from an EMBL/GenBank/DDBJ whole genome shotgun (WGS) entry which is preliminary data.</text>
</comment>
<organism evidence="1 2">
    <name type="scientific">Hymenobacter glacialis</name>
    <dbReference type="NCBI Taxonomy" id="1908236"/>
    <lineage>
        <taxon>Bacteria</taxon>
        <taxon>Pseudomonadati</taxon>
        <taxon>Bacteroidota</taxon>
        <taxon>Cytophagia</taxon>
        <taxon>Cytophagales</taxon>
        <taxon>Hymenobacteraceae</taxon>
        <taxon>Hymenobacter</taxon>
    </lineage>
</organism>
<evidence type="ECO:0000313" key="1">
    <source>
        <dbReference type="EMBL" id="OGX85591.1"/>
    </source>
</evidence>
<keyword evidence="2" id="KW-1185">Reference proteome</keyword>
<evidence type="ECO:0000313" key="2">
    <source>
        <dbReference type="Proteomes" id="UP000177791"/>
    </source>
</evidence>
<gene>
    <name evidence="1" type="ORF">BEN48_01795</name>
</gene>
<sequence>MKMETIPDYNMELGSSFTLLFGSLIITKAQNEVIIRLLTEQKAKQEGRTLEEVTKVVDEMLKEEQSEQMRIHEKQIALLGKAV</sequence>
<dbReference type="AlphaFoldDB" id="A0A1G1T3Y9"/>
<proteinExistence type="predicted"/>
<name>A0A1G1T3Y9_9BACT</name>
<dbReference type="EMBL" id="MDZC01000057">
    <property type="protein sequence ID" value="OGX85591.1"/>
    <property type="molecule type" value="Genomic_DNA"/>
</dbReference>
<protein>
    <submittedName>
        <fullName evidence="1">Uncharacterized protein</fullName>
    </submittedName>
</protein>